<keyword evidence="5" id="KW-1185">Reference proteome</keyword>
<evidence type="ECO:0000256" key="1">
    <source>
        <dbReference type="ARBA" id="ARBA00008668"/>
    </source>
</evidence>
<reference evidence="4 5" key="1">
    <citation type="submission" date="2018-09" db="EMBL/GenBank/DDBJ databases">
        <title>A high-quality reference genome of wild soybean provides a powerful tool to mine soybean genomes.</title>
        <authorList>
            <person name="Xie M."/>
            <person name="Chung C.Y.L."/>
            <person name="Li M.-W."/>
            <person name="Wong F.-L."/>
            <person name="Chan T.-F."/>
            <person name="Lam H.-M."/>
        </authorList>
    </citation>
    <scope>NUCLEOTIDE SEQUENCE [LARGE SCALE GENOMIC DNA]</scope>
    <source>
        <strain evidence="5">cv. W05</strain>
        <tissue evidence="4">Hypocotyl of etiolated seedlings</tissue>
    </source>
</reference>
<dbReference type="SUPFAM" id="SSF52266">
    <property type="entry name" value="SGNH hydrolase"/>
    <property type="match status" value="1"/>
</dbReference>
<evidence type="ECO:0000256" key="3">
    <source>
        <dbReference type="SAM" id="SignalP"/>
    </source>
</evidence>
<proteinExistence type="inferred from homology"/>
<accession>A0A445GYL7</accession>
<gene>
    <name evidence="4" type="ORF">D0Y65_042128</name>
</gene>
<protein>
    <submittedName>
        <fullName evidence="4">GDSL esterase/lipase 5</fullName>
    </submittedName>
</protein>
<dbReference type="Pfam" id="PF00657">
    <property type="entry name" value="Lipase_GDSL"/>
    <property type="match status" value="1"/>
</dbReference>
<comment type="similarity">
    <text evidence="1">Belongs to the 'GDSL' lipolytic enzyme family.</text>
</comment>
<dbReference type="GO" id="GO:0016298">
    <property type="term" value="F:lipase activity"/>
    <property type="evidence" value="ECO:0007669"/>
    <property type="project" value="TreeGrafter"/>
</dbReference>
<dbReference type="InterPro" id="IPR035669">
    <property type="entry name" value="SGNH_plant_lipase-like"/>
</dbReference>
<sequence>MAGSISLLEFSLVIFIQIMTHCHSSITTCLPEKHAALFILGDSLFDNGNNNYINTTTSYQANYPPYGETFFKYPSGRFSDGRMIPDAVAELAKLPILPPYLHPGHVEYVYGVNFASGGAGALRETSQGMVIDLKTQVSYLKNVKNLFSQRFGHAIAEEILSKSVYLFNIGANDYGSLLDPNSTSVLLPVDHQGFVDIVIGNLTDAIKEIYNIGGKKFGFLNVPPIGCSPAIRILVNNGSTCFEEFSAIARLHNNALSKRLHELEKQLKGFKYSVMDFYSAFSQVFNNPTKYGFKVASVGCCGSGPYRGVDSCGGNKGIKEYELCDNVNEHLFFDSHHLTDRASEYFAELIWNANRTVTSPYNLKQLFEL</sequence>
<feature type="signal peptide" evidence="3">
    <location>
        <begin position="1"/>
        <end position="24"/>
    </location>
</feature>
<dbReference type="EMBL" id="QZWG01000015">
    <property type="protein sequence ID" value="RZB66365.1"/>
    <property type="molecule type" value="Genomic_DNA"/>
</dbReference>
<organism evidence="4 5">
    <name type="scientific">Glycine soja</name>
    <name type="common">Wild soybean</name>
    <dbReference type="NCBI Taxonomy" id="3848"/>
    <lineage>
        <taxon>Eukaryota</taxon>
        <taxon>Viridiplantae</taxon>
        <taxon>Streptophyta</taxon>
        <taxon>Embryophyta</taxon>
        <taxon>Tracheophyta</taxon>
        <taxon>Spermatophyta</taxon>
        <taxon>Magnoliopsida</taxon>
        <taxon>eudicotyledons</taxon>
        <taxon>Gunneridae</taxon>
        <taxon>Pentapetalae</taxon>
        <taxon>rosids</taxon>
        <taxon>fabids</taxon>
        <taxon>Fabales</taxon>
        <taxon>Fabaceae</taxon>
        <taxon>Papilionoideae</taxon>
        <taxon>50 kb inversion clade</taxon>
        <taxon>NPAAA clade</taxon>
        <taxon>indigoferoid/millettioid clade</taxon>
        <taxon>Phaseoleae</taxon>
        <taxon>Glycine</taxon>
        <taxon>Glycine subgen. Soja</taxon>
    </lineage>
</organism>
<dbReference type="InterPro" id="IPR044552">
    <property type="entry name" value="GLIP1-5/GLL25"/>
</dbReference>
<feature type="chain" id="PRO_5019376828" evidence="3">
    <location>
        <begin position="25"/>
        <end position="369"/>
    </location>
</feature>
<evidence type="ECO:0000256" key="2">
    <source>
        <dbReference type="ARBA" id="ARBA00022729"/>
    </source>
</evidence>
<evidence type="ECO:0000313" key="4">
    <source>
        <dbReference type="EMBL" id="RZB66365.1"/>
    </source>
</evidence>
<dbReference type="AlphaFoldDB" id="A0A445GYL7"/>
<name>A0A445GYL7_GLYSO</name>
<comment type="caution">
    <text evidence="4">The sequence shown here is derived from an EMBL/GenBank/DDBJ whole genome shotgun (WGS) entry which is preliminary data.</text>
</comment>
<dbReference type="Proteomes" id="UP000289340">
    <property type="component" value="Chromosome 15"/>
</dbReference>
<dbReference type="SMR" id="A0A445GYL7"/>
<dbReference type="InterPro" id="IPR036514">
    <property type="entry name" value="SGNH_hydro_sf"/>
</dbReference>
<keyword evidence="2 3" id="KW-0732">Signal</keyword>
<dbReference type="PANTHER" id="PTHR45966:SF34">
    <property type="entry name" value="GDSL-LIKE LIPASE_ACYLHYDROLASE"/>
    <property type="match status" value="1"/>
</dbReference>
<dbReference type="PANTHER" id="PTHR45966">
    <property type="entry name" value="GDSL-LIKE LIPASE/ACYLHYDROLASE"/>
    <property type="match status" value="1"/>
</dbReference>
<dbReference type="Gramene" id="XM_028347579.1">
    <property type="protein sequence ID" value="XP_028203380.1"/>
    <property type="gene ID" value="LOC114387398"/>
</dbReference>
<evidence type="ECO:0000313" key="5">
    <source>
        <dbReference type="Proteomes" id="UP000289340"/>
    </source>
</evidence>
<dbReference type="Gene3D" id="3.40.50.1110">
    <property type="entry name" value="SGNH hydrolase"/>
    <property type="match status" value="1"/>
</dbReference>
<dbReference type="InterPro" id="IPR001087">
    <property type="entry name" value="GDSL"/>
</dbReference>
<dbReference type="CDD" id="cd01837">
    <property type="entry name" value="SGNH_plant_lipase_like"/>
    <property type="match status" value="1"/>
</dbReference>